<reference evidence="10 11" key="1">
    <citation type="submission" date="2016-10" db="EMBL/GenBank/DDBJ databases">
        <authorList>
            <person name="de Groot N.N."/>
        </authorList>
    </citation>
    <scope>NUCLEOTIDE SEQUENCE [LARGE SCALE GENOMIC DNA]</scope>
    <source>
        <strain evidence="10 11">CGMCC 1.10959</strain>
    </source>
</reference>
<dbReference type="AlphaFoldDB" id="A0A1I7AL64"/>
<feature type="compositionally biased region" description="Basic residues" evidence="7">
    <location>
        <begin position="1"/>
        <end position="10"/>
    </location>
</feature>
<dbReference type="PANTHER" id="PTHR22726">
    <property type="entry name" value="METALLOENDOPEPTIDASE OMA1"/>
    <property type="match status" value="1"/>
</dbReference>
<sequence length="269" mass="29950">MYGCHTRHRQQNKEVNADPAQNPRSPLRIDPASLHPHIYAMLKFTPILLAILYALAMYRFSVWRTGKELDAKSTELADPALKQLTDRLAASLDLARIPVYIYEIDPVNGLAAPDGRIFITRGFYRKFRNGEVTGEEMASVIAHELGHVALGHARRRMIDFSGQNALRTALIMVLGRFVPFVGVWIANMLTSVLASKLSRSDEYEADAYAAALLTKAGIGVGPQKSLFHKLDSLTEKRAGMAPAWLLSHPDTAQRIAALEQLESRWKTSD</sequence>
<keyword evidence="8" id="KW-1133">Transmembrane helix</keyword>
<dbReference type="GO" id="GO:0046872">
    <property type="term" value="F:metal ion binding"/>
    <property type="evidence" value="ECO:0007669"/>
    <property type="project" value="UniProtKB-KW"/>
</dbReference>
<keyword evidence="1 6" id="KW-0645">Protease</keyword>
<evidence type="ECO:0000256" key="2">
    <source>
        <dbReference type="ARBA" id="ARBA00022723"/>
    </source>
</evidence>
<dbReference type="EMBL" id="FPAW01000007">
    <property type="protein sequence ID" value="SFT75640.1"/>
    <property type="molecule type" value="Genomic_DNA"/>
</dbReference>
<evidence type="ECO:0000256" key="5">
    <source>
        <dbReference type="ARBA" id="ARBA00023049"/>
    </source>
</evidence>
<evidence type="ECO:0000256" key="1">
    <source>
        <dbReference type="ARBA" id="ARBA00022670"/>
    </source>
</evidence>
<dbReference type="Proteomes" id="UP000182466">
    <property type="component" value="Unassembled WGS sequence"/>
</dbReference>
<comment type="similarity">
    <text evidence="6">Belongs to the peptidase M48 family.</text>
</comment>
<evidence type="ECO:0000259" key="9">
    <source>
        <dbReference type="Pfam" id="PF01435"/>
    </source>
</evidence>
<keyword evidence="5 6" id="KW-0482">Metalloprotease</keyword>
<evidence type="ECO:0000256" key="3">
    <source>
        <dbReference type="ARBA" id="ARBA00022801"/>
    </source>
</evidence>
<keyword evidence="11" id="KW-1185">Reference proteome</keyword>
<evidence type="ECO:0000313" key="11">
    <source>
        <dbReference type="Proteomes" id="UP000182466"/>
    </source>
</evidence>
<proteinExistence type="inferred from homology"/>
<dbReference type="PANTHER" id="PTHR22726:SF1">
    <property type="entry name" value="METALLOENDOPEPTIDASE OMA1, MITOCHONDRIAL"/>
    <property type="match status" value="1"/>
</dbReference>
<accession>A0A1I7AL64</accession>
<evidence type="ECO:0000256" key="6">
    <source>
        <dbReference type="RuleBase" id="RU003983"/>
    </source>
</evidence>
<protein>
    <submittedName>
        <fullName evidence="10">Putative metalloprotease</fullName>
    </submittedName>
</protein>
<evidence type="ECO:0000313" key="10">
    <source>
        <dbReference type="EMBL" id="SFT75640.1"/>
    </source>
</evidence>
<keyword evidence="4 6" id="KW-0862">Zinc</keyword>
<keyword evidence="8" id="KW-0812">Transmembrane</keyword>
<evidence type="ECO:0000256" key="7">
    <source>
        <dbReference type="SAM" id="MobiDB-lite"/>
    </source>
</evidence>
<dbReference type="Pfam" id="PF01435">
    <property type="entry name" value="Peptidase_M48"/>
    <property type="match status" value="1"/>
</dbReference>
<feature type="region of interest" description="Disordered" evidence="7">
    <location>
        <begin position="1"/>
        <end position="27"/>
    </location>
</feature>
<dbReference type="Gene3D" id="3.30.2010.10">
    <property type="entry name" value="Metalloproteases ('zincins'), catalytic domain"/>
    <property type="match status" value="1"/>
</dbReference>
<dbReference type="InterPro" id="IPR001915">
    <property type="entry name" value="Peptidase_M48"/>
</dbReference>
<dbReference type="InterPro" id="IPR051156">
    <property type="entry name" value="Mito/Outer_Membr_Metalloprot"/>
</dbReference>
<evidence type="ECO:0000256" key="4">
    <source>
        <dbReference type="ARBA" id="ARBA00022833"/>
    </source>
</evidence>
<keyword evidence="2" id="KW-0479">Metal-binding</keyword>
<dbReference type="eggNOG" id="COG0501">
    <property type="taxonomic scope" value="Bacteria"/>
</dbReference>
<feature type="transmembrane region" description="Helical" evidence="8">
    <location>
        <begin position="164"/>
        <end position="186"/>
    </location>
</feature>
<dbReference type="GO" id="GO:0004222">
    <property type="term" value="F:metalloendopeptidase activity"/>
    <property type="evidence" value="ECO:0007669"/>
    <property type="project" value="InterPro"/>
</dbReference>
<gene>
    <name evidence="10" type="ORF">SAMN05216236_10733</name>
</gene>
<evidence type="ECO:0000256" key="8">
    <source>
        <dbReference type="SAM" id="Phobius"/>
    </source>
</evidence>
<comment type="cofactor">
    <cofactor evidence="6">
        <name>Zn(2+)</name>
        <dbReference type="ChEBI" id="CHEBI:29105"/>
    </cofactor>
    <text evidence="6">Binds 1 zinc ion per subunit.</text>
</comment>
<organism evidence="10 11">
    <name type="scientific">Sedimentitalea nanhaiensis</name>
    <dbReference type="NCBI Taxonomy" id="999627"/>
    <lineage>
        <taxon>Bacteria</taxon>
        <taxon>Pseudomonadati</taxon>
        <taxon>Pseudomonadota</taxon>
        <taxon>Alphaproteobacteria</taxon>
        <taxon>Rhodobacterales</taxon>
        <taxon>Paracoccaceae</taxon>
        <taxon>Sedimentitalea</taxon>
    </lineage>
</organism>
<name>A0A1I7AL64_9RHOB</name>
<dbReference type="GO" id="GO:0016020">
    <property type="term" value="C:membrane"/>
    <property type="evidence" value="ECO:0007669"/>
    <property type="project" value="TreeGrafter"/>
</dbReference>
<keyword evidence="3 6" id="KW-0378">Hydrolase</keyword>
<dbReference type="STRING" id="999627.SAMN05216236_10733"/>
<keyword evidence="8" id="KW-0472">Membrane</keyword>
<feature type="transmembrane region" description="Helical" evidence="8">
    <location>
        <begin position="38"/>
        <end position="58"/>
    </location>
</feature>
<feature type="domain" description="Peptidase M48" evidence="9">
    <location>
        <begin position="77"/>
        <end position="261"/>
    </location>
</feature>
<dbReference type="GO" id="GO:0051603">
    <property type="term" value="P:proteolysis involved in protein catabolic process"/>
    <property type="evidence" value="ECO:0007669"/>
    <property type="project" value="TreeGrafter"/>
</dbReference>